<dbReference type="NCBIfam" id="TIGR02432">
    <property type="entry name" value="lysidine_TilS_N"/>
    <property type="match status" value="1"/>
</dbReference>
<dbReference type="InterPro" id="IPR012795">
    <property type="entry name" value="tRNA_Ile_lys_synt_N"/>
</dbReference>
<protein>
    <recommendedName>
        <fullName evidence="6">tRNA(Ile)-lysidine synthase</fullName>
        <ecNumber evidence="6">6.3.4.19</ecNumber>
    </recommendedName>
    <alternativeName>
        <fullName evidence="6">tRNA(Ile)-2-lysyl-cytidine synthase</fullName>
    </alternativeName>
    <alternativeName>
        <fullName evidence="6">tRNA(Ile)-lysidine synthetase</fullName>
    </alternativeName>
</protein>
<evidence type="ECO:0000259" key="7">
    <source>
        <dbReference type="Pfam" id="PF01171"/>
    </source>
</evidence>
<evidence type="ECO:0000256" key="5">
    <source>
        <dbReference type="ARBA" id="ARBA00048539"/>
    </source>
</evidence>
<dbReference type="PANTHER" id="PTHR43033">
    <property type="entry name" value="TRNA(ILE)-LYSIDINE SYNTHASE-RELATED"/>
    <property type="match status" value="1"/>
</dbReference>
<comment type="similarity">
    <text evidence="6">Belongs to the tRNA(Ile)-lysidine synthase family.</text>
</comment>
<dbReference type="OrthoDB" id="9807403at2"/>
<dbReference type="GO" id="GO:0032267">
    <property type="term" value="F:tRNA(Ile)-lysidine synthase activity"/>
    <property type="evidence" value="ECO:0007669"/>
    <property type="project" value="UniProtKB-EC"/>
</dbReference>
<keyword evidence="4 6" id="KW-0067">ATP-binding</keyword>
<dbReference type="Pfam" id="PF01171">
    <property type="entry name" value="ATP_bind_3"/>
    <property type="match status" value="1"/>
</dbReference>
<accession>S9QWS2</accession>
<keyword evidence="3 6" id="KW-0547">Nucleotide-binding</keyword>
<evidence type="ECO:0000256" key="1">
    <source>
        <dbReference type="ARBA" id="ARBA00022598"/>
    </source>
</evidence>
<reference evidence="8 9" key="1">
    <citation type="journal article" date="2013" name="Stand. Genomic Sci.">
        <title>Genome sequence of the reddish-pigmented Rubellimicrobium thermophilum type strain (DSM 16684(T)), a member of the Roseobacter clade.</title>
        <authorList>
            <person name="Fiebig A."/>
            <person name="Riedel T."/>
            <person name="Gronow S."/>
            <person name="Petersen J."/>
            <person name="Klenk H.P."/>
            <person name="Goker M."/>
        </authorList>
    </citation>
    <scope>NUCLEOTIDE SEQUENCE [LARGE SCALE GENOMIC DNA]</scope>
    <source>
        <strain evidence="8 9">DSM 16684</strain>
    </source>
</reference>
<dbReference type="SUPFAM" id="SSF52402">
    <property type="entry name" value="Adenine nucleotide alpha hydrolases-like"/>
    <property type="match status" value="1"/>
</dbReference>
<evidence type="ECO:0000313" key="8">
    <source>
        <dbReference type="EMBL" id="EPX85851.1"/>
    </source>
</evidence>
<dbReference type="GO" id="GO:0006400">
    <property type="term" value="P:tRNA modification"/>
    <property type="evidence" value="ECO:0007669"/>
    <property type="project" value="UniProtKB-UniRule"/>
</dbReference>
<dbReference type="PATRIC" id="fig|1123069.3.peg.1540"/>
<keyword evidence="9" id="KW-1185">Reference proteome</keyword>
<evidence type="ECO:0000256" key="3">
    <source>
        <dbReference type="ARBA" id="ARBA00022741"/>
    </source>
</evidence>
<dbReference type="InterPro" id="IPR014729">
    <property type="entry name" value="Rossmann-like_a/b/a_fold"/>
</dbReference>
<feature type="domain" description="tRNA(Ile)-lysidine/2-thiocytidine synthase N-terminal" evidence="7">
    <location>
        <begin position="12"/>
        <end position="187"/>
    </location>
</feature>
<keyword evidence="6" id="KW-0963">Cytoplasm</keyword>
<dbReference type="EMBL" id="AOLV01000012">
    <property type="protein sequence ID" value="EPX85851.1"/>
    <property type="molecule type" value="Genomic_DNA"/>
</dbReference>
<comment type="function">
    <text evidence="6">Ligates lysine onto the cytidine present at position 34 of the AUA codon-specific tRNA(Ile) that contains the anticodon CAU, in an ATP-dependent manner. Cytidine is converted to lysidine, thus changing the amino acid specificity of the tRNA from methionine to isoleucine.</text>
</comment>
<dbReference type="GO" id="GO:0005524">
    <property type="term" value="F:ATP binding"/>
    <property type="evidence" value="ECO:0007669"/>
    <property type="project" value="UniProtKB-UniRule"/>
</dbReference>
<dbReference type="AlphaFoldDB" id="S9QWS2"/>
<dbReference type="InterPro" id="IPR011063">
    <property type="entry name" value="TilS/TtcA_N"/>
</dbReference>
<comment type="catalytic activity">
    <reaction evidence="5 6">
        <text>cytidine(34) in tRNA(Ile2) + L-lysine + ATP = lysidine(34) in tRNA(Ile2) + AMP + diphosphate + H(+)</text>
        <dbReference type="Rhea" id="RHEA:43744"/>
        <dbReference type="Rhea" id="RHEA-COMP:10625"/>
        <dbReference type="Rhea" id="RHEA-COMP:10670"/>
        <dbReference type="ChEBI" id="CHEBI:15378"/>
        <dbReference type="ChEBI" id="CHEBI:30616"/>
        <dbReference type="ChEBI" id="CHEBI:32551"/>
        <dbReference type="ChEBI" id="CHEBI:33019"/>
        <dbReference type="ChEBI" id="CHEBI:82748"/>
        <dbReference type="ChEBI" id="CHEBI:83665"/>
        <dbReference type="ChEBI" id="CHEBI:456215"/>
        <dbReference type="EC" id="6.3.4.19"/>
    </reaction>
</comment>
<dbReference type="InterPro" id="IPR012094">
    <property type="entry name" value="tRNA_Ile_lys_synt"/>
</dbReference>
<comment type="domain">
    <text evidence="6">The N-terminal region contains the highly conserved SGGXDS motif, predicted to be a P-loop motif involved in ATP binding.</text>
</comment>
<comment type="caution">
    <text evidence="8">The sequence shown here is derived from an EMBL/GenBank/DDBJ whole genome shotgun (WGS) entry which is preliminary data.</text>
</comment>
<dbReference type="EC" id="6.3.4.19" evidence="6"/>
<sequence length="344" mass="36184">MALAALPPGEAALVAVSGGGDSMALLHATAIAAQGRPVLAATVDHGLRPEAAAEAALVARHCAALGIPHAVLHWRAPSRGNLQAAAREGRRRLLAEHAKAQGASLVLLGHTADDQAETVLMRLARGSGVDGLAGMPAAFRALDLGWMRPFLGLPREALRLWLRERAIDWVEDPSNADLRFARARARAMMEPLATLGLTRDRLLRMAGHMAAAERTLWAAALREAEGTVQEEAGGTLRLDAALLERIGVEDTAARLLAAALMWVGGRDHRPRWDALMRLAGRLRTGRGATLAGCLIRREGAALLILRETRNRAAPPAQGFAAFLAAQAEPPSLSQGAVCGSGSAG</sequence>
<name>S9QWS2_9RHOB</name>
<proteinExistence type="inferred from homology"/>
<evidence type="ECO:0000256" key="2">
    <source>
        <dbReference type="ARBA" id="ARBA00022694"/>
    </source>
</evidence>
<dbReference type="Gene3D" id="3.40.50.620">
    <property type="entry name" value="HUPs"/>
    <property type="match status" value="1"/>
</dbReference>
<evidence type="ECO:0000313" key="9">
    <source>
        <dbReference type="Proteomes" id="UP000015346"/>
    </source>
</evidence>
<gene>
    <name evidence="6" type="primary">tilS</name>
    <name evidence="8" type="ORF">ruthe_01572</name>
</gene>
<keyword evidence="2 6" id="KW-0819">tRNA processing</keyword>
<dbReference type="STRING" id="1123069.ruthe_01572"/>
<dbReference type="HAMAP" id="MF_01161">
    <property type="entry name" value="tRNA_Ile_lys_synt"/>
    <property type="match status" value="1"/>
</dbReference>
<organism evidence="8 9">
    <name type="scientific">Rubellimicrobium thermophilum DSM 16684</name>
    <dbReference type="NCBI Taxonomy" id="1123069"/>
    <lineage>
        <taxon>Bacteria</taxon>
        <taxon>Pseudomonadati</taxon>
        <taxon>Pseudomonadota</taxon>
        <taxon>Alphaproteobacteria</taxon>
        <taxon>Rhodobacterales</taxon>
        <taxon>Roseobacteraceae</taxon>
        <taxon>Rubellimicrobium</taxon>
    </lineage>
</organism>
<dbReference type="GO" id="GO:0005737">
    <property type="term" value="C:cytoplasm"/>
    <property type="evidence" value="ECO:0007669"/>
    <property type="project" value="UniProtKB-SubCell"/>
</dbReference>
<dbReference type="CDD" id="cd01992">
    <property type="entry name" value="TilS_N"/>
    <property type="match status" value="1"/>
</dbReference>
<dbReference type="Proteomes" id="UP000015346">
    <property type="component" value="Unassembled WGS sequence"/>
</dbReference>
<evidence type="ECO:0000256" key="6">
    <source>
        <dbReference type="HAMAP-Rule" id="MF_01161"/>
    </source>
</evidence>
<dbReference type="HOGENOM" id="CLU_018869_3_0_5"/>
<comment type="subcellular location">
    <subcellularLocation>
        <location evidence="6">Cytoplasm</location>
    </subcellularLocation>
</comment>
<dbReference type="PANTHER" id="PTHR43033:SF1">
    <property type="entry name" value="TRNA(ILE)-LYSIDINE SYNTHASE-RELATED"/>
    <property type="match status" value="1"/>
</dbReference>
<feature type="binding site" evidence="6">
    <location>
        <begin position="17"/>
        <end position="22"/>
    </location>
    <ligand>
        <name>ATP</name>
        <dbReference type="ChEBI" id="CHEBI:30616"/>
    </ligand>
</feature>
<keyword evidence="1 6" id="KW-0436">Ligase</keyword>
<dbReference type="RefSeq" id="WP_021097661.1">
    <property type="nucleotide sequence ID" value="NZ_KE557320.1"/>
</dbReference>
<evidence type="ECO:0000256" key="4">
    <source>
        <dbReference type="ARBA" id="ARBA00022840"/>
    </source>
</evidence>